<dbReference type="PROSITE" id="PS51736">
    <property type="entry name" value="RECOMBINASES_3"/>
    <property type="match status" value="1"/>
</dbReference>
<evidence type="ECO:0000313" key="8">
    <source>
        <dbReference type="Proteomes" id="UP000245293"/>
    </source>
</evidence>
<dbReference type="GO" id="GO:0000150">
    <property type="term" value="F:DNA strand exchange activity"/>
    <property type="evidence" value="ECO:0007669"/>
    <property type="project" value="InterPro"/>
</dbReference>
<keyword evidence="2" id="KW-0229">DNA integration</keyword>
<sequence length="188" mass="21286">MKIGYRRVSSFDQNLDRQDLGPLDKTFEEKLSGATAKDRPELQNMIEFAREGDEVICWSIDRMARDLRDLQTIIQTLLDKNVSITFISENLTFSASSNDPFAKLQLHLMGAFAEFERSIIRKRQAEGIAKAKARGAYKGRKPSIDQDKIIELKQQGMGPTKIATEMGISRVSVYRALKGSQEQQEVSQ</sequence>
<reference evidence="8" key="1">
    <citation type="submission" date="2018-05" db="EMBL/GenBank/DDBJ databases">
        <authorList>
            <person name="Du Z."/>
            <person name="Wang X."/>
        </authorList>
    </citation>
    <scope>NUCLEOTIDE SEQUENCE [LARGE SCALE GENOMIC DNA]</scope>
    <source>
        <strain evidence="8">WDS4C29</strain>
    </source>
</reference>
<dbReference type="SUPFAM" id="SSF53041">
    <property type="entry name" value="Resolvase-like"/>
    <property type="match status" value="1"/>
</dbReference>
<comment type="similarity">
    <text evidence="1">Belongs to the site-specific recombinase resolvase family.</text>
</comment>
<dbReference type="Proteomes" id="UP000245293">
    <property type="component" value="Unassembled WGS sequence"/>
</dbReference>
<dbReference type="GO" id="GO:0015074">
    <property type="term" value="P:DNA integration"/>
    <property type="evidence" value="ECO:0007669"/>
    <property type="project" value="UniProtKB-KW"/>
</dbReference>
<dbReference type="InterPro" id="IPR006120">
    <property type="entry name" value="Resolvase_HTH_dom"/>
</dbReference>
<evidence type="ECO:0000259" key="6">
    <source>
        <dbReference type="PROSITE" id="PS51736"/>
    </source>
</evidence>
<comment type="caution">
    <text evidence="7">The sequence shown here is derived from an EMBL/GenBank/DDBJ whole genome shotgun (WGS) entry which is preliminary data.</text>
</comment>
<gene>
    <name evidence="7" type="ORF">DFK10_16145</name>
</gene>
<keyword evidence="3" id="KW-0238">DNA-binding</keyword>
<protein>
    <submittedName>
        <fullName evidence="7">Transposase</fullName>
    </submittedName>
</protein>
<proteinExistence type="inferred from homology"/>
<dbReference type="PROSITE" id="PS00398">
    <property type="entry name" value="RECOMBINASES_2"/>
    <property type="match status" value="1"/>
</dbReference>
<keyword evidence="8" id="KW-1185">Reference proteome</keyword>
<dbReference type="SMART" id="SM00857">
    <property type="entry name" value="Resolvase"/>
    <property type="match status" value="1"/>
</dbReference>
<evidence type="ECO:0000256" key="4">
    <source>
        <dbReference type="ARBA" id="ARBA00023172"/>
    </source>
</evidence>
<evidence type="ECO:0000256" key="2">
    <source>
        <dbReference type="ARBA" id="ARBA00022908"/>
    </source>
</evidence>
<dbReference type="InterPro" id="IPR009057">
    <property type="entry name" value="Homeodomain-like_sf"/>
</dbReference>
<accession>A0A2V1NZ85</accession>
<dbReference type="Gene3D" id="3.40.50.1390">
    <property type="entry name" value="Resolvase, N-terminal catalytic domain"/>
    <property type="match status" value="1"/>
</dbReference>
<feature type="active site" description="O-(5'-phospho-DNA)-serine intermediate" evidence="5">
    <location>
        <position position="9"/>
    </location>
</feature>
<dbReference type="Pfam" id="PF00239">
    <property type="entry name" value="Resolvase"/>
    <property type="match status" value="1"/>
</dbReference>
<dbReference type="InterPro" id="IPR050639">
    <property type="entry name" value="SSR_resolvase"/>
</dbReference>
<dbReference type="RefSeq" id="WP_109390068.1">
    <property type="nucleotide sequence ID" value="NZ_QETF01000043.1"/>
</dbReference>
<dbReference type="CDD" id="cd03768">
    <property type="entry name" value="SR_ResInv"/>
    <property type="match status" value="1"/>
</dbReference>
<dbReference type="Pfam" id="PF02796">
    <property type="entry name" value="HTH_7"/>
    <property type="match status" value="1"/>
</dbReference>
<evidence type="ECO:0000313" key="7">
    <source>
        <dbReference type="EMBL" id="PWG15579.1"/>
    </source>
</evidence>
<dbReference type="OrthoDB" id="2290206at2"/>
<dbReference type="SUPFAM" id="SSF46689">
    <property type="entry name" value="Homeodomain-like"/>
    <property type="match status" value="1"/>
</dbReference>
<dbReference type="PANTHER" id="PTHR30461:SF26">
    <property type="entry name" value="RESOLVASE HOMOLOG YNEB"/>
    <property type="match status" value="1"/>
</dbReference>
<dbReference type="InterPro" id="IPR006119">
    <property type="entry name" value="Resolv_N"/>
</dbReference>
<feature type="domain" description="Resolvase/invertase-type recombinase catalytic" evidence="6">
    <location>
        <begin position="1"/>
        <end position="135"/>
    </location>
</feature>
<dbReference type="InterPro" id="IPR006118">
    <property type="entry name" value="Recombinase_CS"/>
</dbReference>
<dbReference type="InterPro" id="IPR036162">
    <property type="entry name" value="Resolvase-like_N_sf"/>
</dbReference>
<name>A0A2V1NZ85_9RHOB</name>
<evidence type="ECO:0000256" key="1">
    <source>
        <dbReference type="ARBA" id="ARBA00009913"/>
    </source>
</evidence>
<evidence type="ECO:0000256" key="5">
    <source>
        <dbReference type="PIRSR" id="PIRSR606118-50"/>
    </source>
</evidence>
<dbReference type="AlphaFoldDB" id="A0A2V1NZ85"/>
<evidence type="ECO:0000256" key="3">
    <source>
        <dbReference type="ARBA" id="ARBA00023125"/>
    </source>
</evidence>
<dbReference type="PANTHER" id="PTHR30461">
    <property type="entry name" value="DNA-INVERTASE FROM LAMBDOID PROPHAGE"/>
    <property type="match status" value="1"/>
</dbReference>
<dbReference type="EMBL" id="QETF01000043">
    <property type="protein sequence ID" value="PWG15579.1"/>
    <property type="molecule type" value="Genomic_DNA"/>
</dbReference>
<dbReference type="GO" id="GO:0003677">
    <property type="term" value="F:DNA binding"/>
    <property type="evidence" value="ECO:0007669"/>
    <property type="project" value="UniProtKB-KW"/>
</dbReference>
<organism evidence="7 8">
    <name type="scientific">Salibaculum griseiflavum</name>
    <dbReference type="NCBI Taxonomy" id="1914409"/>
    <lineage>
        <taxon>Bacteria</taxon>
        <taxon>Pseudomonadati</taxon>
        <taxon>Pseudomonadota</taxon>
        <taxon>Alphaproteobacteria</taxon>
        <taxon>Rhodobacterales</taxon>
        <taxon>Roseobacteraceae</taxon>
        <taxon>Salibaculum</taxon>
    </lineage>
</organism>
<dbReference type="Gene3D" id="1.10.10.60">
    <property type="entry name" value="Homeodomain-like"/>
    <property type="match status" value="1"/>
</dbReference>
<keyword evidence="4" id="KW-0233">DNA recombination</keyword>